<evidence type="ECO:0000313" key="1">
    <source>
        <dbReference type="EMBL" id="MET3615674.1"/>
    </source>
</evidence>
<proteinExistence type="predicted"/>
<sequence>MNFLAIAPALLMLTAAPGEPLPQQGDVPSRVDTALARRLGAEFVAAEGEKIAPSGSLPGFVACGRVVEREPDAERKTERFFAVVPGNFAILDRDGGGLVDAYWKRYGC</sequence>
<accession>A0ABV2J4J2</accession>
<reference evidence="1 2" key="1">
    <citation type="submission" date="2024-06" db="EMBL/GenBank/DDBJ databases">
        <title>Genomic Encyclopedia of Type Strains, Phase IV (KMG-IV): sequencing the most valuable type-strain genomes for metagenomic binning, comparative biology and taxonomic classification.</title>
        <authorList>
            <person name="Goeker M."/>
        </authorList>
    </citation>
    <scope>NUCLEOTIDE SEQUENCE [LARGE SCALE GENOMIC DNA]</scope>
    <source>
        <strain evidence="1 2">DSM 29780</strain>
    </source>
</reference>
<name>A0ABV2J4J2_9HYPH</name>
<protein>
    <submittedName>
        <fullName evidence="1">Uncharacterized protein</fullName>
    </submittedName>
</protein>
<dbReference type="RefSeq" id="WP_354558135.1">
    <property type="nucleotide sequence ID" value="NZ_JBEPMB010000008.1"/>
</dbReference>
<keyword evidence="2" id="KW-1185">Reference proteome</keyword>
<dbReference type="Proteomes" id="UP001549047">
    <property type="component" value="Unassembled WGS sequence"/>
</dbReference>
<dbReference type="EMBL" id="JBEPMB010000008">
    <property type="protein sequence ID" value="MET3615674.1"/>
    <property type="molecule type" value="Genomic_DNA"/>
</dbReference>
<organism evidence="1 2">
    <name type="scientific">Rhizobium aquaticum</name>
    <dbReference type="NCBI Taxonomy" id="1549636"/>
    <lineage>
        <taxon>Bacteria</taxon>
        <taxon>Pseudomonadati</taxon>
        <taxon>Pseudomonadota</taxon>
        <taxon>Alphaproteobacteria</taxon>
        <taxon>Hyphomicrobiales</taxon>
        <taxon>Rhizobiaceae</taxon>
        <taxon>Rhizobium/Agrobacterium group</taxon>
        <taxon>Rhizobium</taxon>
    </lineage>
</organism>
<gene>
    <name evidence="1" type="ORF">ABID16_004021</name>
</gene>
<evidence type="ECO:0000313" key="2">
    <source>
        <dbReference type="Proteomes" id="UP001549047"/>
    </source>
</evidence>
<comment type="caution">
    <text evidence="1">The sequence shown here is derived from an EMBL/GenBank/DDBJ whole genome shotgun (WGS) entry which is preliminary data.</text>
</comment>